<reference evidence="8 9" key="1">
    <citation type="submission" date="2018-04" db="EMBL/GenBank/DDBJ databases">
        <title>Brenneria corticis sp.nov.</title>
        <authorList>
            <person name="Li Y."/>
        </authorList>
    </citation>
    <scope>NUCLEOTIDE SEQUENCE [LARGE SCALE GENOMIC DNA]</scope>
    <source>
        <strain evidence="8 9">CFCC 11842</strain>
    </source>
</reference>
<proteinExistence type="inferred from homology"/>
<dbReference type="InterPro" id="IPR000304">
    <property type="entry name" value="Pyrroline-COOH_reductase"/>
</dbReference>
<comment type="catalytic activity">
    <reaction evidence="4">
        <text>L-proline + NADP(+) = (S)-1-pyrroline-5-carboxylate + NADPH + 2 H(+)</text>
        <dbReference type="Rhea" id="RHEA:14109"/>
        <dbReference type="ChEBI" id="CHEBI:15378"/>
        <dbReference type="ChEBI" id="CHEBI:17388"/>
        <dbReference type="ChEBI" id="CHEBI:57783"/>
        <dbReference type="ChEBI" id="CHEBI:58349"/>
        <dbReference type="ChEBI" id="CHEBI:60039"/>
        <dbReference type="EC" id="1.5.1.2"/>
    </reaction>
</comment>
<dbReference type="AlphaFoldDB" id="A0A2U1TT63"/>
<comment type="catalytic activity">
    <reaction evidence="4">
        <text>L-proline + NAD(+) = (S)-1-pyrroline-5-carboxylate + NADH + 2 H(+)</text>
        <dbReference type="Rhea" id="RHEA:14105"/>
        <dbReference type="ChEBI" id="CHEBI:15378"/>
        <dbReference type="ChEBI" id="CHEBI:17388"/>
        <dbReference type="ChEBI" id="CHEBI:57540"/>
        <dbReference type="ChEBI" id="CHEBI:57945"/>
        <dbReference type="ChEBI" id="CHEBI:60039"/>
        <dbReference type="EC" id="1.5.1.2"/>
    </reaction>
</comment>
<evidence type="ECO:0000313" key="9">
    <source>
        <dbReference type="Proteomes" id="UP000296159"/>
    </source>
</evidence>
<evidence type="ECO:0000256" key="3">
    <source>
        <dbReference type="ARBA" id="ARBA00023002"/>
    </source>
</evidence>
<keyword evidence="2 4" id="KW-0521">NADP</keyword>
<accession>A0A2U1TT63</accession>
<dbReference type="GO" id="GO:0005737">
    <property type="term" value="C:cytoplasm"/>
    <property type="evidence" value="ECO:0007669"/>
    <property type="project" value="UniProtKB-SubCell"/>
</dbReference>
<dbReference type="EC" id="1.5.1.2" evidence="4"/>
<evidence type="ECO:0000256" key="1">
    <source>
        <dbReference type="ARBA" id="ARBA00005525"/>
    </source>
</evidence>
<feature type="binding site" evidence="5">
    <location>
        <begin position="7"/>
        <end position="12"/>
    </location>
    <ligand>
        <name>NADP(+)</name>
        <dbReference type="ChEBI" id="CHEBI:58349"/>
    </ligand>
</feature>
<dbReference type="Gene3D" id="1.10.3730.10">
    <property type="entry name" value="ProC C-terminal domain-like"/>
    <property type="match status" value="1"/>
</dbReference>
<sequence length="268" mass="28708">MAKVHFIGAGQMAEAIIRAALASKTLLAEQISIDDIDPERISLLQEKYQLPAAAGSPDAALAQARLIVIGVRPQDDIASVAGRIRQHAAPESIVISIVAGVKINRLESLLGNTRPIARVIPNTLTDTGYGYSGVALNSHVHADDVDDFLSSFGKVTYLEEKLIDIFTGFGVAGPNYIYYFIESLTDAGVLAGLPRTLATRLVLENLIGAVEMLKLTQLHPRQLLDINNSPAGVGMHGLYELNNSDFAAGLQRSVLAAVKRTTQLADIE</sequence>
<comment type="function">
    <text evidence="4">Catalyzes the reduction of 1-pyrroline-5-carboxylate (PCA) to L-proline.</text>
</comment>
<evidence type="ECO:0000256" key="2">
    <source>
        <dbReference type="ARBA" id="ARBA00022857"/>
    </source>
</evidence>
<dbReference type="HAMAP" id="MF_01925">
    <property type="entry name" value="P5C_reductase"/>
    <property type="match status" value="1"/>
</dbReference>
<name>A0A2U1TT63_9GAMM</name>
<gene>
    <name evidence="4" type="primary">proC</name>
    <name evidence="8" type="ORF">DDT56_17070</name>
</gene>
<dbReference type="InterPro" id="IPR036291">
    <property type="entry name" value="NAD(P)-bd_dom_sf"/>
</dbReference>
<dbReference type="GO" id="GO:0004735">
    <property type="term" value="F:pyrroline-5-carboxylate reductase activity"/>
    <property type="evidence" value="ECO:0007669"/>
    <property type="project" value="UniProtKB-UniRule"/>
</dbReference>
<keyword evidence="4" id="KW-0641">Proline biosynthesis</keyword>
<comment type="caution">
    <text evidence="8">The sequence shown here is derived from an EMBL/GenBank/DDBJ whole genome shotgun (WGS) entry which is preliminary data.</text>
</comment>
<dbReference type="RefSeq" id="WP_136167627.1">
    <property type="nucleotide sequence ID" value="NZ_KZ819086.1"/>
</dbReference>
<evidence type="ECO:0000259" key="6">
    <source>
        <dbReference type="Pfam" id="PF03807"/>
    </source>
</evidence>
<comment type="pathway">
    <text evidence="4">Amino-acid biosynthesis; L-proline biosynthesis; L-proline from L-glutamate 5-semialdehyde: step 1/1.</text>
</comment>
<feature type="domain" description="Pyrroline-5-carboxylate reductase dimerisation" evidence="7">
    <location>
        <begin position="160"/>
        <end position="264"/>
    </location>
</feature>
<keyword evidence="3 4" id="KW-0560">Oxidoreductase</keyword>
<dbReference type="InterPro" id="IPR029036">
    <property type="entry name" value="P5CR_dimer"/>
</dbReference>
<comment type="similarity">
    <text evidence="1 4">Belongs to the pyrroline-5-carboxylate reductase family.</text>
</comment>
<organism evidence="8 9">
    <name type="scientific">Brenneria corticis</name>
    <dbReference type="NCBI Taxonomy" id="2173106"/>
    <lineage>
        <taxon>Bacteria</taxon>
        <taxon>Pseudomonadati</taxon>
        <taxon>Pseudomonadota</taxon>
        <taxon>Gammaproteobacteria</taxon>
        <taxon>Enterobacterales</taxon>
        <taxon>Pectobacteriaceae</taxon>
        <taxon>Brenneria</taxon>
    </lineage>
</organism>
<dbReference type="PANTHER" id="PTHR11645">
    <property type="entry name" value="PYRROLINE-5-CARBOXYLATE REDUCTASE"/>
    <property type="match status" value="1"/>
</dbReference>
<dbReference type="Gene3D" id="3.40.50.720">
    <property type="entry name" value="NAD(P)-binding Rossmann-like Domain"/>
    <property type="match status" value="1"/>
</dbReference>
<evidence type="ECO:0000256" key="4">
    <source>
        <dbReference type="HAMAP-Rule" id="MF_01925"/>
    </source>
</evidence>
<dbReference type="PANTHER" id="PTHR11645:SF0">
    <property type="entry name" value="PYRROLINE-5-CARBOXYLATE REDUCTASE 3"/>
    <property type="match status" value="1"/>
</dbReference>
<feature type="domain" description="Pyrroline-5-carboxylate reductase catalytic N-terminal" evidence="6">
    <location>
        <begin position="3"/>
        <end position="100"/>
    </location>
</feature>
<dbReference type="EMBL" id="QDKH01000022">
    <property type="protein sequence ID" value="PWC12598.1"/>
    <property type="molecule type" value="Genomic_DNA"/>
</dbReference>
<dbReference type="PIRSF" id="PIRSF000193">
    <property type="entry name" value="Pyrrol-5-carb_rd"/>
    <property type="match status" value="1"/>
</dbReference>
<evidence type="ECO:0000256" key="5">
    <source>
        <dbReference type="PIRSR" id="PIRSR000193-1"/>
    </source>
</evidence>
<dbReference type="SUPFAM" id="SSF51735">
    <property type="entry name" value="NAD(P)-binding Rossmann-fold domains"/>
    <property type="match status" value="1"/>
</dbReference>
<protein>
    <recommendedName>
        <fullName evidence="4">Pyrroline-5-carboxylate reductase</fullName>
        <shortName evidence="4">P5C reductase</shortName>
        <shortName evidence="4">P5CR</shortName>
        <ecNumber evidence="4">1.5.1.2</ecNumber>
    </recommendedName>
    <alternativeName>
        <fullName evidence="4">PCA reductase</fullName>
    </alternativeName>
</protein>
<dbReference type="SUPFAM" id="SSF48179">
    <property type="entry name" value="6-phosphogluconate dehydrogenase C-terminal domain-like"/>
    <property type="match status" value="1"/>
</dbReference>
<keyword evidence="4" id="KW-0028">Amino-acid biosynthesis</keyword>
<dbReference type="GO" id="GO:0055129">
    <property type="term" value="P:L-proline biosynthetic process"/>
    <property type="evidence" value="ECO:0007669"/>
    <property type="project" value="UniProtKB-UniRule"/>
</dbReference>
<dbReference type="Pfam" id="PF14748">
    <property type="entry name" value="P5CR_dimer"/>
    <property type="match status" value="1"/>
</dbReference>
<keyword evidence="4" id="KW-0963">Cytoplasm</keyword>
<keyword evidence="9" id="KW-1185">Reference proteome</keyword>
<evidence type="ECO:0000259" key="7">
    <source>
        <dbReference type="Pfam" id="PF14748"/>
    </source>
</evidence>
<dbReference type="InterPro" id="IPR008927">
    <property type="entry name" value="6-PGluconate_DH-like_C_sf"/>
</dbReference>
<dbReference type="UniPathway" id="UPA00098">
    <property type="reaction ID" value="UER00361"/>
</dbReference>
<dbReference type="Pfam" id="PF03807">
    <property type="entry name" value="F420_oxidored"/>
    <property type="match status" value="1"/>
</dbReference>
<evidence type="ECO:0000313" key="8">
    <source>
        <dbReference type="EMBL" id="PWC12598.1"/>
    </source>
</evidence>
<dbReference type="InterPro" id="IPR028939">
    <property type="entry name" value="P5C_Rdtase_cat_N"/>
</dbReference>
<comment type="subcellular location">
    <subcellularLocation>
        <location evidence="4">Cytoplasm</location>
    </subcellularLocation>
</comment>
<dbReference type="Proteomes" id="UP000296159">
    <property type="component" value="Unassembled WGS sequence"/>
</dbReference>